<feature type="region of interest" description="Disordered" evidence="1">
    <location>
        <begin position="443"/>
        <end position="468"/>
    </location>
</feature>
<sequence>MDRPIAAPSHTAARHAAVRHARIRRPRFPQHGSQAHRDVAHVFDGEGRTVSAEDPQTLPEDISPKEFSEVLSALRSIPRSDQRRWGEVYVRGLLAVRGKKTMRALANGAGSGAEQSLYQFISKSPWDADPVRGDLARLLVERAQPRAWVVQPLVITKVGRHSVGVERQWVPRIGRVVNCQQAMSVWLAGDRGSCPVDWQLALPECWTDREDMRRRASIPTEVGSCPPEQCAVDSVSRMAREWGLRGRPVVMDLRETAPQPVCAELVTRQIPFVVRVDPSSITPVPPGPKTTPGGPAGTDKDKGESWVGSAGLLSTLHRQRMPVEWFDHTTRTMRATSVGAARVALRRGPAAHGRPERLDLVLLAAWADPGRRSPSEFWLSNLAQSQLGTVYRTAQLSRRVERDLAEVSDGLGIRDFEGRSYRGWHHHMTMVSLAHAVTVLSPSHAHGTPAPAARTTPLPSRGTEVSAV</sequence>
<dbReference type="PANTHER" id="PTHR33627">
    <property type="entry name" value="TRANSPOSASE"/>
    <property type="match status" value="1"/>
</dbReference>
<reference evidence="4" key="1">
    <citation type="journal article" date="2019" name="Int. J. Syst. Evol. Microbiol.">
        <title>The Global Catalogue of Microorganisms (GCM) 10K type strain sequencing project: providing services to taxonomists for standard genome sequencing and annotation.</title>
        <authorList>
            <consortium name="The Broad Institute Genomics Platform"/>
            <consortium name="The Broad Institute Genome Sequencing Center for Infectious Disease"/>
            <person name="Wu L."/>
            <person name="Ma J."/>
        </authorList>
    </citation>
    <scope>NUCLEOTIDE SEQUENCE [LARGE SCALE GENOMIC DNA]</scope>
    <source>
        <strain evidence="4">CGMCC 4.1542</strain>
    </source>
</reference>
<dbReference type="PANTHER" id="PTHR33627:SF1">
    <property type="entry name" value="TRANSPOSASE"/>
    <property type="match status" value="1"/>
</dbReference>
<dbReference type="InterPro" id="IPR038721">
    <property type="entry name" value="IS701-like_DDE_dom"/>
</dbReference>
<evidence type="ECO:0000256" key="1">
    <source>
        <dbReference type="SAM" id="MobiDB-lite"/>
    </source>
</evidence>
<dbReference type="EMBL" id="JBHSJO010000003">
    <property type="protein sequence ID" value="MFC5020381.1"/>
    <property type="molecule type" value="Genomic_DNA"/>
</dbReference>
<gene>
    <name evidence="3" type="ORF">ACFPRC_36820</name>
</gene>
<dbReference type="Pfam" id="PF13546">
    <property type="entry name" value="DDE_5"/>
    <property type="match status" value="1"/>
</dbReference>
<accession>A0ABV9X5N2</accession>
<name>A0ABV9X5N2_9ACTN</name>
<proteinExistence type="predicted"/>
<dbReference type="RefSeq" id="WP_344505082.1">
    <property type="nucleotide sequence ID" value="NZ_JBHSJO010000003.1"/>
</dbReference>
<evidence type="ECO:0000313" key="4">
    <source>
        <dbReference type="Proteomes" id="UP001595855"/>
    </source>
</evidence>
<feature type="domain" description="Transposase IS701-like DDE" evidence="2">
    <location>
        <begin position="76"/>
        <end position="282"/>
    </location>
</feature>
<organism evidence="3 4">
    <name type="scientific">Streptomyces lienomycini</name>
    <dbReference type="NCBI Taxonomy" id="284035"/>
    <lineage>
        <taxon>Bacteria</taxon>
        <taxon>Bacillati</taxon>
        <taxon>Actinomycetota</taxon>
        <taxon>Actinomycetes</taxon>
        <taxon>Kitasatosporales</taxon>
        <taxon>Streptomycetaceae</taxon>
        <taxon>Streptomyces</taxon>
    </lineage>
</organism>
<evidence type="ECO:0000313" key="3">
    <source>
        <dbReference type="EMBL" id="MFC5020381.1"/>
    </source>
</evidence>
<feature type="compositionally biased region" description="Low complexity" evidence="1">
    <location>
        <begin position="448"/>
        <end position="457"/>
    </location>
</feature>
<comment type="caution">
    <text evidence="3">The sequence shown here is derived from an EMBL/GenBank/DDBJ whole genome shotgun (WGS) entry which is preliminary data.</text>
</comment>
<feature type="region of interest" description="Disordered" evidence="1">
    <location>
        <begin position="277"/>
        <end position="306"/>
    </location>
</feature>
<keyword evidence="4" id="KW-1185">Reference proteome</keyword>
<protein>
    <submittedName>
        <fullName evidence="3">IS701 family transposase</fullName>
    </submittedName>
</protein>
<dbReference type="InterPro" id="IPR039365">
    <property type="entry name" value="IS701-like"/>
</dbReference>
<dbReference type="Proteomes" id="UP001595855">
    <property type="component" value="Unassembled WGS sequence"/>
</dbReference>
<evidence type="ECO:0000259" key="2">
    <source>
        <dbReference type="Pfam" id="PF13546"/>
    </source>
</evidence>